<dbReference type="InterPro" id="IPR036691">
    <property type="entry name" value="Endo/exonu/phosph_ase_sf"/>
</dbReference>
<comment type="caution">
    <text evidence="1">The sequence shown here is derived from an EMBL/GenBank/DDBJ whole genome shotgun (WGS) entry which is preliminary data.</text>
</comment>
<reference evidence="1 2" key="1">
    <citation type="journal article" date="2018" name="Front. Plant Sci.">
        <title>Red Clover (Trifolium pratense) and Zigzag Clover (T. medium) - A Picture of Genomic Similarities and Differences.</title>
        <authorList>
            <person name="Dluhosova J."/>
            <person name="Istvanek J."/>
            <person name="Nedelnik J."/>
            <person name="Repkova J."/>
        </authorList>
    </citation>
    <scope>NUCLEOTIDE SEQUENCE [LARGE SCALE GENOMIC DNA]</scope>
    <source>
        <strain evidence="2">cv. 10/8</strain>
        <tissue evidence="1">Leaf</tissue>
    </source>
</reference>
<keyword evidence="1" id="KW-0540">Nuclease</keyword>
<accession>A0A392RJ14</accession>
<keyword evidence="1" id="KW-0269">Exonuclease</keyword>
<protein>
    <submittedName>
        <fullName evidence="1">Endonuclease/exonuclease/phosphatase family protein</fullName>
    </submittedName>
</protein>
<dbReference type="GO" id="GO:0004519">
    <property type="term" value="F:endonuclease activity"/>
    <property type="evidence" value="ECO:0007669"/>
    <property type="project" value="UniProtKB-KW"/>
</dbReference>
<proteinExistence type="predicted"/>
<evidence type="ECO:0000313" key="1">
    <source>
        <dbReference type="EMBL" id="MCI36571.1"/>
    </source>
</evidence>
<dbReference type="AlphaFoldDB" id="A0A392RJ14"/>
<organism evidence="1 2">
    <name type="scientific">Trifolium medium</name>
    <dbReference type="NCBI Taxonomy" id="97028"/>
    <lineage>
        <taxon>Eukaryota</taxon>
        <taxon>Viridiplantae</taxon>
        <taxon>Streptophyta</taxon>
        <taxon>Embryophyta</taxon>
        <taxon>Tracheophyta</taxon>
        <taxon>Spermatophyta</taxon>
        <taxon>Magnoliopsida</taxon>
        <taxon>eudicotyledons</taxon>
        <taxon>Gunneridae</taxon>
        <taxon>Pentapetalae</taxon>
        <taxon>rosids</taxon>
        <taxon>fabids</taxon>
        <taxon>Fabales</taxon>
        <taxon>Fabaceae</taxon>
        <taxon>Papilionoideae</taxon>
        <taxon>50 kb inversion clade</taxon>
        <taxon>NPAAA clade</taxon>
        <taxon>Hologalegina</taxon>
        <taxon>IRL clade</taxon>
        <taxon>Trifolieae</taxon>
        <taxon>Trifolium</taxon>
    </lineage>
</organism>
<name>A0A392RJ14_9FABA</name>
<dbReference type="GO" id="GO:0004527">
    <property type="term" value="F:exonuclease activity"/>
    <property type="evidence" value="ECO:0007669"/>
    <property type="project" value="UniProtKB-KW"/>
</dbReference>
<dbReference type="EMBL" id="LXQA010235067">
    <property type="protein sequence ID" value="MCI36571.1"/>
    <property type="molecule type" value="Genomic_DNA"/>
</dbReference>
<feature type="non-terminal residue" evidence="1">
    <location>
        <position position="1"/>
    </location>
</feature>
<sequence length="97" mass="11089">FLKSGDEFSVANVYAPCDLRAQQELWDSLSVKIQALGRVRMCVCGDFNDVWSIEERRSVSGGRRPMDHISFNRFIDDNTLIDLPLSGRKFTWFKGDG</sequence>
<evidence type="ECO:0000313" key="2">
    <source>
        <dbReference type="Proteomes" id="UP000265520"/>
    </source>
</evidence>
<dbReference type="Gene3D" id="3.60.10.10">
    <property type="entry name" value="Endonuclease/exonuclease/phosphatase"/>
    <property type="match status" value="1"/>
</dbReference>
<dbReference type="SUPFAM" id="SSF56219">
    <property type="entry name" value="DNase I-like"/>
    <property type="match status" value="1"/>
</dbReference>
<keyword evidence="1" id="KW-0378">Hydrolase</keyword>
<keyword evidence="1" id="KW-0255">Endonuclease</keyword>
<keyword evidence="2" id="KW-1185">Reference proteome</keyword>
<feature type="non-terminal residue" evidence="1">
    <location>
        <position position="97"/>
    </location>
</feature>
<dbReference type="Proteomes" id="UP000265520">
    <property type="component" value="Unassembled WGS sequence"/>
</dbReference>